<dbReference type="Gene3D" id="3.30.2010.10">
    <property type="entry name" value="Metalloproteases ('zincins'), catalytic domain"/>
    <property type="match status" value="1"/>
</dbReference>
<dbReference type="PANTHER" id="PTHR30399:SF1">
    <property type="entry name" value="UTP PYROPHOSPHATASE"/>
    <property type="match status" value="1"/>
</dbReference>
<dbReference type="GO" id="GO:0006508">
    <property type="term" value="P:proteolysis"/>
    <property type="evidence" value="ECO:0007669"/>
    <property type="project" value="UniProtKB-KW"/>
</dbReference>
<keyword evidence="3" id="KW-0378">Hydrolase</keyword>
<sequence length="281" mass="30767">MVERSRAVAAVSGKNAARRPALETKPVKPLKGRPPARHLTTMAHGASETIEWPAEKRSGDVGGCPVRWRRSTRARRVSLRIDARAGEVVVTLPPRANRRAGVALLTTHAAWVMERLAALSPHVALAPGSEVPLGGMPHVVRWAPGTEGPARLEPGAIVVGGEIDELPRRVAEFLRAEARRRMEVLSAGHAALLGVRAKTLRLKDTRSRWGSCAPDGTLAFSWRLVMAPDWVLDYVVAHEVAHLRELNHSPRFWAHVARLTPHRDAAVEWLRLNGPALLRVG</sequence>
<protein>
    <submittedName>
        <fullName evidence="3">Zinc metalloprotease</fullName>
    </submittedName>
</protein>
<dbReference type="CDD" id="cd07344">
    <property type="entry name" value="M48_yhfN_like"/>
    <property type="match status" value="1"/>
</dbReference>
<dbReference type="AlphaFoldDB" id="A0A6J4JGD2"/>
<feature type="region of interest" description="Disordered" evidence="1">
    <location>
        <begin position="1"/>
        <end position="36"/>
    </location>
</feature>
<name>A0A6J4JGD2_9PROT</name>
<organism evidence="3">
    <name type="scientific">uncultured Acetobacteraceae bacterium</name>
    <dbReference type="NCBI Taxonomy" id="169975"/>
    <lineage>
        <taxon>Bacteria</taxon>
        <taxon>Pseudomonadati</taxon>
        <taxon>Pseudomonadota</taxon>
        <taxon>Alphaproteobacteria</taxon>
        <taxon>Acetobacterales</taxon>
        <taxon>Acetobacteraceae</taxon>
        <taxon>environmental samples</taxon>
    </lineage>
</organism>
<gene>
    <name evidence="3" type="ORF">AVDCRST_MAG08-3434</name>
</gene>
<evidence type="ECO:0000259" key="2">
    <source>
        <dbReference type="Pfam" id="PF01863"/>
    </source>
</evidence>
<proteinExistence type="predicted"/>
<keyword evidence="3" id="KW-0645">Protease</keyword>
<dbReference type="Pfam" id="PF01863">
    <property type="entry name" value="YgjP-like"/>
    <property type="match status" value="1"/>
</dbReference>
<keyword evidence="3" id="KW-0482">Metalloprotease</keyword>
<reference evidence="3" key="1">
    <citation type="submission" date="2020-02" db="EMBL/GenBank/DDBJ databases">
        <authorList>
            <person name="Meier V. D."/>
        </authorList>
    </citation>
    <scope>NUCLEOTIDE SEQUENCE</scope>
    <source>
        <strain evidence="3">AVDCRST_MAG08</strain>
    </source>
</reference>
<dbReference type="GO" id="GO:0008237">
    <property type="term" value="F:metallopeptidase activity"/>
    <property type="evidence" value="ECO:0007669"/>
    <property type="project" value="UniProtKB-KW"/>
</dbReference>
<dbReference type="InterPro" id="IPR053136">
    <property type="entry name" value="UTP_pyrophosphatase-like"/>
</dbReference>
<evidence type="ECO:0000256" key="1">
    <source>
        <dbReference type="SAM" id="MobiDB-lite"/>
    </source>
</evidence>
<dbReference type="InterPro" id="IPR002725">
    <property type="entry name" value="YgjP-like_metallopeptidase"/>
</dbReference>
<dbReference type="EMBL" id="CADCTG010000260">
    <property type="protein sequence ID" value="CAA9276461.1"/>
    <property type="molecule type" value="Genomic_DNA"/>
</dbReference>
<evidence type="ECO:0000313" key="3">
    <source>
        <dbReference type="EMBL" id="CAA9276461.1"/>
    </source>
</evidence>
<feature type="domain" description="YgjP-like metallopeptidase" evidence="2">
    <location>
        <begin position="76"/>
        <end position="271"/>
    </location>
</feature>
<dbReference type="PANTHER" id="PTHR30399">
    <property type="entry name" value="UNCHARACTERIZED PROTEIN YGJP"/>
    <property type="match status" value="1"/>
</dbReference>
<accession>A0A6J4JGD2</accession>